<evidence type="ECO:0008006" key="4">
    <source>
        <dbReference type="Google" id="ProtNLM"/>
    </source>
</evidence>
<gene>
    <name evidence="2" type="ORF">QYF68_09270</name>
</gene>
<proteinExistence type="predicted"/>
<keyword evidence="1" id="KW-0812">Transmembrane</keyword>
<evidence type="ECO:0000313" key="3">
    <source>
        <dbReference type="Proteomes" id="UP001172687"/>
    </source>
</evidence>
<protein>
    <recommendedName>
        <fullName evidence="4">Cyclic di-GMP-binding protein</fullName>
    </recommendedName>
</protein>
<keyword evidence="1" id="KW-0472">Membrane</keyword>
<dbReference type="Proteomes" id="UP001172687">
    <property type="component" value="Unassembled WGS sequence"/>
</dbReference>
<evidence type="ECO:0000256" key="1">
    <source>
        <dbReference type="SAM" id="Phobius"/>
    </source>
</evidence>
<feature type="transmembrane region" description="Helical" evidence="1">
    <location>
        <begin position="23"/>
        <end position="45"/>
    </location>
</feature>
<comment type="caution">
    <text evidence="2">The sequence shown here is derived from an EMBL/GenBank/DDBJ whole genome shotgun (WGS) entry which is preliminary data.</text>
</comment>
<dbReference type="RefSeq" id="WP_208674095.1">
    <property type="nucleotide sequence ID" value="NZ_CP070380.1"/>
</dbReference>
<dbReference type="EMBL" id="JAUHTC010000037">
    <property type="protein sequence ID" value="MDN4518015.1"/>
    <property type="molecule type" value="Genomic_DNA"/>
</dbReference>
<evidence type="ECO:0000313" key="2">
    <source>
        <dbReference type="EMBL" id="MDN4518015.1"/>
    </source>
</evidence>
<sequence length="623" mass="66248">MTDPESQPTHHGAAERRHAVRRWIPGGAAVILVIILALVAVFILVRPGWFETPFQEGPPPELAYIKSLADLGERDGVRLSDDGTLAKAVTAPLPVDSRVDHAHLLLAGRAQVAEASTVFLRVLADGESVYVDELKPGNHDVKAEILLPPGVLGDGSVTVQMRLTGALDEGTCNPTNELGSFVLLDPAETRIEATLYNPVYSVRDAVGALNRDVTLELAAPKEDRAWFETAVRMGVALTQRGYRVSYHAVADSPPGNWRSRILLGPVDRLTELGWTAPEDAGPRTWQVGRIDDTAVLALTDPAAQAAAPLLLTDAVTTADSAANESRVDSPEEPVGDAVSLAPLGMDTAVQRIGDRRVWRTPYWLTELPGGRVPREVRLQLRLPLIGEEARWMVQIQLNGQLLDSVQLAGGSATQDVTVPIPEGIEALRNDLAVTLLRDRDLVGCTTRSPSYDVQLLPTSSLVLGGPGAGLTAVPADFAAGFDIMLPASSTDDPATSLAALVPTLAHFRGWLQQTPFVWDGLPADRPFFLFGNPPPGVDVPVRLVDGRLVAAGFDLQAFQNGLVVERAAAGAARGLVVIPVGRPPDNPVPYGREAARLVTGVDGGVVVSDAGGILTPAPTERFP</sequence>
<organism evidence="2 3">
    <name type="scientific">Mycolicibacterium austroafricanum</name>
    <name type="common">Mycobacterium austroafricanum</name>
    <dbReference type="NCBI Taxonomy" id="39687"/>
    <lineage>
        <taxon>Bacteria</taxon>
        <taxon>Bacillati</taxon>
        <taxon>Actinomycetota</taxon>
        <taxon>Actinomycetes</taxon>
        <taxon>Mycobacteriales</taxon>
        <taxon>Mycobacteriaceae</taxon>
        <taxon>Mycolicibacterium</taxon>
    </lineage>
</organism>
<accession>A0ABT8HBU7</accession>
<reference evidence="2" key="1">
    <citation type="submission" date="2023-07" db="EMBL/GenBank/DDBJ databases">
        <title>Degradation of tert-butanol by M. austroafricanum TBA100.</title>
        <authorList>
            <person name="Helbich S."/>
            <person name="Vainshtein Y."/>
        </authorList>
    </citation>
    <scope>NUCLEOTIDE SEQUENCE</scope>
    <source>
        <strain evidence="2">TBA100</strain>
    </source>
</reference>
<keyword evidence="1" id="KW-1133">Transmembrane helix</keyword>
<name>A0ABT8HBU7_MYCAO</name>
<keyword evidence="3" id="KW-1185">Reference proteome</keyword>